<gene>
    <name evidence="2" type="ORF">BELL_1251g00020</name>
</gene>
<dbReference type="Proteomes" id="UP000297229">
    <property type="component" value="Unassembled WGS sequence"/>
</dbReference>
<feature type="chain" id="PRO_5021381908" evidence="1">
    <location>
        <begin position="24"/>
        <end position="85"/>
    </location>
</feature>
<feature type="signal peptide" evidence="1">
    <location>
        <begin position="1"/>
        <end position="23"/>
    </location>
</feature>
<evidence type="ECO:0000313" key="2">
    <source>
        <dbReference type="EMBL" id="TGO59326.1"/>
    </source>
</evidence>
<evidence type="ECO:0000313" key="3">
    <source>
        <dbReference type="Proteomes" id="UP000297229"/>
    </source>
</evidence>
<reference evidence="2 3" key="1">
    <citation type="submission" date="2017-12" db="EMBL/GenBank/DDBJ databases">
        <title>Comparative genomics of Botrytis spp.</title>
        <authorList>
            <person name="Valero-Jimenez C.A."/>
            <person name="Tapia P."/>
            <person name="Veloso J."/>
            <person name="Silva-Moreno E."/>
            <person name="Staats M."/>
            <person name="Valdes J.H."/>
            <person name="Van Kan J.A.L."/>
        </authorList>
    </citation>
    <scope>NUCLEOTIDE SEQUENCE [LARGE SCALE GENOMIC DNA]</scope>
    <source>
        <strain evidence="2 3">Be9601</strain>
    </source>
</reference>
<comment type="caution">
    <text evidence="2">The sequence shown here is derived from an EMBL/GenBank/DDBJ whole genome shotgun (WGS) entry which is preliminary data.</text>
</comment>
<dbReference type="OrthoDB" id="5286354at2759"/>
<dbReference type="EMBL" id="PQXM01001249">
    <property type="protein sequence ID" value="TGO59326.1"/>
    <property type="molecule type" value="Genomic_DNA"/>
</dbReference>
<protein>
    <submittedName>
        <fullName evidence="2">Uncharacterized protein</fullName>
    </submittedName>
</protein>
<accession>A0A4Z1ID16</accession>
<keyword evidence="1" id="KW-0732">Signal</keyword>
<proteinExistence type="predicted"/>
<dbReference type="Gene3D" id="2.60.120.260">
    <property type="entry name" value="Galactose-binding domain-like"/>
    <property type="match status" value="1"/>
</dbReference>
<name>A0A4Z1ID16_9HELO</name>
<evidence type="ECO:0000256" key="1">
    <source>
        <dbReference type="SAM" id="SignalP"/>
    </source>
</evidence>
<sequence>MRPFSVLALASLASAAVVDVTKGAKVEAETGILNGVTVGNNPGGFSGSGFVQGFDAASDSVTITLQSNIKLNLFNIQFKIPLILK</sequence>
<keyword evidence="3" id="KW-1185">Reference proteome</keyword>
<dbReference type="AlphaFoldDB" id="A0A4Z1ID16"/>
<organism evidence="2 3">
    <name type="scientific">Botrytis elliptica</name>
    <dbReference type="NCBI Taxonomy" id="278938"/>
    <lineage>
        <taxon>Eukaryota</taxon>
        <taxon>Fungi</taxon>
        <taxon>Dikarya</taxon>
        <taxon>Ascomycota</taxon>
        <taxon>Pezizomycotina</taxon>
        <taxon>Leotiomycetes</taxon>
        <taxon>Helotiales</taxon>
        <taxon>Sclerotiniaceae</taxon>
        <taxon>Botrytis</taxon>
    </lineage>
</organism>